<sequence>MMACNLKTTVADWSGLPQELVDSIAKQIAFLEDFIAFGLVCKSWRSAAAKENFTSRLKHQGPFLMLPQEHGAAMRKIYSFTDYKVRDLNLLEAEGKVCCSCSGWLITLQGLQFNLLHPLNRSQIKLPGFTDSSAKLSPVSMTDFHAIKKFVLSSNPAWTSDYTIMLLYDCKQLAFCKPRQDRYWTSMDLGSHPVDITCYKGRFYAVSHNGRVSVFNIENPTKEAKTEVVVPRMPRELLVHISPGRVKYLVESAGDLLVVSAHEEGYEPAPKFRVFKVPLRDGNWQLDSEVKDLGNRTLFLGDNNTSFSVLASDYSGCEPNCIYFFSYISQQYTYSRQPHNYLLPSRENIDIGIFHMKNGRIQEHFYWEQRRFPTFGTPCLWIQPKFLEGNSCFAPTTNKVTGSYRKKTKSNVLKPLGLVQMAREDSFYF</sequence>
<keyword evidence="4" id="KW-1185">Reference proteome</keyword>
<dbReference type="InterPro" id="IPR001810">
    <property type="entry name" value="F-box_dom"/>
</dbReference>
<dbReference type="PANTHER" id="PTHR44259">
    <property type="entry name" value="OS07G0183000 PROTEIN-RELATED"/>
    <property type="match status" value="1"/>
</dbReference>
<accession>A0A314U818</accession>
<name>A0A314U818_PRUYE</name>
<evidence type="ECO:0000259" key="1">
    <source>
        <dbReference type="Pfam" id="PF00646"/>
    </source>
</evidence>
<dbReference type="Pfam" id="PF00646">
    <property type="entry name" value="F-box"/>
    <property type="match status" value="1"/>
</dbReference>
<protein>
    <submittedName>
        <fullName evidence="3">F-box protein SKIP23-like</fullName>
    </submittedName>
</protein>
<feature type="domain" description="KIB1-4 beta-propeller" evidence="2">
    <location>
        <begin position="78"/>
        <end position="337"/>
    </location>
</feature>
<reference evidence="3 4" key="1">
    <citation type="submission" date="2018-02" db="EMBL/GenBank/DDBJ databases">
        <title>Draft genome of wild Prunus yedoensis var. nudiflora.</title>
        <authorList>
            <person name="Baek S."/>
            <person name="Kim J.-H."/>
            <person name="Choi K."/>
            <person name="Kim G.-B."/>
            <person name="Cho A."/>
            <person name="Jang H."/>
            <person name="Shin C.-H."/>
            <person name="Yu H.-J."/>
            <person name="Mun J.-H."/>
        </authorList>
    </citation>
    <scope>NUCLEOTIDE SEQUENCE [LARGE SCALE GENOMIC DNA]</scope>
    <source>
        <strain evidence="4">cv. Jeju island</strain>
        <tissue evidence="3">Leaf</tissue>
    </source>
</reference>
<dbReference type="InterPro" id="IPR036047">
    <property type="entry name" value="F-box-like_dom_sf"/>
</dbReference>
<dbReference type="SUPFAM" id="SSF81383">
    <property type="entry name" value="F-box domain"/>
    <property type="match status" value="1"/>
</dbReference>
<feature type="domain" description="F-box" evidence="1">
    <location>
        <begin position="13"/>
        <end position="54"/>
    </location>
</feature>
<comment type="caution">
    <text evidence="3">The sequence shown here is derived from an EMBL/GenBank/DDBJ whole genome shotgun (WGS) entry which is preliminary data.</text>
</comment>
<evidence type="ECO:0000313" key="4">
    <source>
        <dbReference type="Proteomes" id="UP000250321"/>
    </source>
</evidence>
<dbReference type="Pfam" id="PF03478">
    <property type="entry name" value="Beta-prop_KIB1-4"/>
    <property type="match status" value="1"/>
</dbReference>
<gene>
    <name evidence="3" type="ORF">Pyn_05230</name>
</gene>
<dbReference type="OrthoDB" id="642536at2759"/>
<organism evidence="3 4">
    <name type="scientific">Prunus yedoensis var. nudiflora</name>
    <dbReference type="NCBI Taxonomy" id="2094558"/>
    <lineage>
        <taxon>Eukaryota</taxon>
        <taxon>Viridiplantae</taxon>
        <taxon>Streptophyta</taxon>
        <taxon>Embryophyta</taxon>
        <taxon>Tracheophyta</taxon>
        <taxon>Spermatophyta</taxon>
        <taxon>Magnoliopsida</taxon>
        <taxon>eudicotyledons</taxon>
        <taxon>Gunneridae</taxon>
        <taxon>Pentapetalae</taxon>
        <taxon>rosids</taxon>
        <taxon>fabids</taxon>
        <taxon>Rosales</taxon>
        <taxon>Rosaceae</taxon>
        <taxon>Amygdaloideae</taxon>
        <taxon>Amygdaleae</taxon>
        <taxon>Prunus</taxon>
    </lineage>
</organism>
<dbReference type="EMBL" id="PJQY01003917">
    <property type="protein sequence ID" value="PQM33525.1"/>
    <property type="molecule type" value="Genomic_DNA"/>
</dbReference>
<dbReference type="PANTHER" id="PTHR44259:SF108">
    <property type="entry name" value="F-BOX PROTEIN SKIP23-LIKE"/>
    <property type="match status" value="1"/>
</dbReference>
<evidence type="ECO:0000313" key="3">
    <source>
        <dbReference type="EMBL" id="PQM33525.1"/>
    </source>
</evidence>
<proteinExistence type="predicted"/>
<dbReference type="AlphaFoldDB" id="A0A314U818"/>
<evidence type="ECO:0000259" key="2">
    <source>
        <dbReference type="Pfam" id="PF03478"/>
    </source>
</evidence>
<dbReference type="InterPro" id="IPR005174">
    <property type="entry name" value="KIB1-4_b-propeller"/>
</dbReference>
<dbReference type="InterPro" id="IPR050942">
    <property type="entry name" value="F-box_BR-signaling"/>
</dbReference>
<dbReference type="STRING" id="2094558.A0A314U818"/>
<dbReference type="Proteomes" id="UP000250321">
    <property type="component" value="Unassembled WGS sequence"/>
</dbReference>
<dbReference type="Gene3D" id="1.20.1280.50">
    <property type="match status" value="1"/>
</dbReference>